<gene>
    <name evidence="1" type="ORF">DPMN_074637</name>
</gene>
<reference evidence="1" key="1">
    <citation type="journal article" date="2019" name="bioRxiv">
        <title>The Genome of the Zebra Mussel, Dreissena polymorpha: A Resource for Invasive Species Research.</title>
        <authorList>
            <person name="McCartney M.A."/>
            <person name="Auch B."/>
            <person name="Kono T."/>
            <person name="Mallez S."/>
            <person name="Zhang Y."/>
            <person name="Obille A."/>
            <person name="Becker A."/>
            <person name="Abrahante J.E."/>
            <person name="Garbe J."/>
            <person name="Badalamenti J.P."/>
            <person name="Herman A."/>
            <person name="Mangelson H."/>
            <person name="Liachko I."/>
            <person name="Sullivan S."/>
            <person name="Sone E.D."/>
            <person name="Koren S."/>
            <person name="Silverstein K.A.T."/>
            <person name="Beckman K.B."/>
            <person name="Gohl D.M."/>
        </authorList>
    </citation>
    <scope>NUCLEOTIDE SEQUENCE</scope>
    <source>
        <strain evidence="1">Duluth1</strain>
        <tissue evidence="1">Whole animal</tissue>
    </source>
</reference>
<dbReference type="EMBL" id="JAIWYP010000015">
    <property type="protein sequence ID" value="KAH3699677.1"/>
    <property type="molecule type" value="Genomic_DNA"/>
</dbReference>
<sequence length="79" mass="8537">MEFYTKTQGSRVNLLLIYVYVLTSPPRGTLNGGAVYSVLYNGHFKEPGAPLESGAPSVFLLEPPLTPLGAESTKTTHKL</sequence>
<proteinExistence type="predicted"/>
<evidence type="ECO:0000313" key="2">
    <source>
        <dbReference type="Proteomes" id="UP000828390"/>
    </source>
</evidence>
<evidence type="ECO:0000313" key="1">
    <source>
        <dbReference type="EMBL" id="KAH3699677.1"/>
    </source>
</evidence>
<protein>
    <submittedName>
        <fullName evidence="1">Uncharacterized protein</fullName>
    </submittedName>
</protein>
<comment type="caution">
    <text evidence="1">The sequence shown here is derived from an EMBL/GenBank/DDBJ whole genome shotgun (WGS) entry which is preliminary data.</text>
</comment>
<accession>A0A9D4BNL0</accession>
<reference evidence="1" key="2">
    <citation type="submission" date="2020-11" db="EMBL/GenBank/DDBJ databases">
        <authorList>
            <person name="McCartney M.A."/>
            <person name="Auch B."/>
            <person name="Kono T."/>
            <person name="Mallez S."/>
            <person name="Becker A."/>
            <person name="Gohl D.M."/>
            <person name="Silverstein K.A.T."/>
            <person name="Koren S."/>
            <person name="Bechman K.B."/>
            <person name="Herman A."/>
            <person name="Abrahante J.E."/>
            <person name="Garbe J."/>
        </authorList>
    </citation>
    <scope>NUCLEOTIDE SEQUENCE</scope>
    <source>
        <strain evidence="1">Duluth1</strain>
        <tissue evidence="1">Whole animal</tissue>
    </source>
</reference>
<name>A0A9D4BNL0_DREPO</name>
<organism evidence="1 2">
    <name type="scientific">Dreissena polymorpha</name>
    <name type="common">Zebra mussel</name>
    <name type="synonym">Mytilus polymorpha</name>
    <dbReference type="NCBI Taxonomy" id="45954"/>
    <lineage>
        <taxon>Eukaryota</taxon>
        <taxon>Metazoa</taxon>
        <taxon>Spiralia</taxon>
        <taxon>Lophotrochozoa</taxon>
        <taxon>Mollusca</taxon>
        <taxon>Bivalvia</taxon>
        <taxon>Autobranchia</taxon>
        <taxon>Heteroconchia</taxon>
        <taxon>Euheterodonta</taxon>
        <taxon>Imparidentia</taxon>
        <taxon>Neoheterodontei</taxon>
        <taxon>Myida</taxon>
        <taxon>Dreissenoidea</taxon>
        <taxon>Dreissenidae</taxon>
        <taxon>Dreissena</taxon>
    </lineage>
</organism>
<dbReference type="Proteomes" id="UP000828390">
    <property type="component" value="Unassembled WGS sequence"/>
</dbReference>
<keyword evidence="2" id="KW-1185">Reference proteome</keyword>
<dbReference type="AlphaFoldDB" id="A0A9D4BNL0"/>